<dbReference type="PROSITE" id="PS51746">
    <property type="entry name" value="PPM_2"/>
    <property type="match status" value="1"/>
</dbReference>
<evidence type="ECO:0000313" key="4">
    <source>
        <dbReference type="Proteomes" id="UP000657421"/>
    </source>
</evidence>
<name>A0ABR7NBG9_9FIRM</name>
<accession>A0ABR7NBG9</accession>
<dbReference type="InterPro" id="IPR036457">
    <property type="entry name" value="PPM-type-like_dom_sf"/>
</dbReference>
<dbReference type="EMBL" id="JACRSZ010000007">
    <property type="protein sequence ID" value="MBC8573073.1"/>
    <property type="molecule type" value="Genomic_DNA"/>
</dbReference>
<proteinExistence type="predicted"/>
<evidence type="ECO:0000313" key="3">
    <source>
        <dbReference type="EMBL" id="MBC8573073.1"/>
    </source>
</evidence>
<feature type="domain" description="PPM-type phosphatase" evidence="2">
    <location>
        <begin position="248"/>
        <end position="457"/>
    </location>
</feature>
<dbReference type="Pfam" id="PF19732">
    <property type="entry name" value="SpoIIE_N"/>
    <property type="match status" value="1"/>
</dbReference>
<keyword evidence="1" id="KW-0378">Hydrolase</keyword>
<reference evidence="3 4" key="1">
    <citation type="submission" date="2020-08" db="EMBL/GenBank/DDBJ databases">
        <title>Genome public.</title>
        <authorList>
            <person name="Liu C."/>
            <person name="Sun Q."/>
        </authorList>
    </citation>
    <scope>NUCLEOTIDE SEQUENCE [LARGE SCALE GENOMIC DNA]</scope>
    <source>
        <strain evidence="3 4">NSJ-46</strain>
    </source>
</reference>
<comment type="caution">
    <text evidence="3">The sequence shown here is derived from an EMBL/GenBank/DDBJ whole genome shotgun (WGS) entry which is preliminary data.</text>
</comment>
<dbReference type="Pfam" id="PF07228">
    <property type="entry name" value="SpoIIE"/>
    <property type="match status" value="1"/>
</dbReference>
<evidence type="ECO:0000256" key="1">
    <source>
        <dbReference type="ARBA" id="ARBA00022801"/>
    </source>
</evidence>
<gene>
    <name evidence="3" type="ORF">H8716_08260</name>
</gene>
<evidence type="ECO:0000259" key="2">
    <source>
        <dbReference type="PROSITE" id="PS51746"/>
    </source>
</evidence>
<sequence length="460" mass="52193">MDEWTSLIERDRIERYAESFRQLAEIFRQMPEKKERLSEEDIEEIFVTVQENICAQCGRRTVCWIREQEKSYRLAYGLLESIEEGTEQISEKEKEFYRFCVRGRTFKEALERGFLRARLNMMWVNRMMENRAAVAGQLQQTAQIIREIACTAYCAQPLQGNLERKVKMNLKMHHVTVKDIGIIRNVTGHPEMILTLLCRRTAVPVSLISDILTEVYGRPMVPEKDSRVLVGRDLCSIHFVEETRYYMLTGCASAKCSGQVSSGDNYAILNSNHGQVVMAVSDGMGSGVRANQESQAVIELVEQFLEAGFTAETAVKMLHSSMVLERGVRQYSTLDLCEVDLYRGKCQILKLGAAATFIRREEGVEEIISTSLPVGMLEAVDVETRQIRLESGDMIFMISDGVLDALPPGEGEKLLMYFIENLTNDNPAESAQNLLEQILEFCQDGVPDDMTILAGGFWKK</sequence>
<keyword evidence="4" id="KW-1185">Reference proteome</keyword>
<dbReference type="InterPro" id="IPR001932">
    <property type="entry name" value="PPM-type_phosphatase-like_dom"/>
</dbReference>
<dbReference type="InterPro" id="IPR052016">
    <property type="entry name" value="Bact_Sigma-Reg"/>
</dbReference>
<dbReference type="RefSeq" id="WP_249308102.1">
    <property type="nucleotide sequence ID" value="NZ_JACRSZ010000007.1"/>
</dbReference>
<dbReference type="PANTHER" id="PTHR43156">
    <property type="entry name" value="STAGE II SPORULATION PROTEIN E-RELATED"/>
    <property type="match status" value="1"/>
</dbReference>
<dbReference type="Proteomes" id="UP000657421">
    <property type="component" value="Unassembled WGS sequence"/>
</dbReference>
<dbReference type="PANTHER" id="PTHR43156:SF2">
    <property type="entry name" value="STAGE II SPORULATION PROTEIN E"/>
    <property type="match status" value="1"/>
</dbReference>
<dbReference type="InterPro" id="IPR045768">
    <property type="entry name" value="SpoIIE_N"/>
</dbReference>
<protein>
    <submittedName>
        <fullName evidence="3">SpoIIE family protein phosphatase</fullName>
    </submittedName>
</protein>
<dbReference type="SUPFAM" id="SSF81606">
    <property type="entry name" value="PP2C-like"/>
    <property type="match status" value="1"/>
</dbReference>
<dbReference type="Gene3D" id="3.60.40.10">
    <property type="entry name" value="PPM-type phosphatase domain"/>
    <property type="match status" value="1"/>
</dbReference>
<dbReference type="SMART" id="SM00331">
    <property type="entry name" value="PP2C_SIG"/>
    <property type="match status" value="1"/>
</dbReference>
<organism evidence="3 4">
    <name type="scientific">Jingyaoa shaoxingensis</name>
    <dbReference type="NCBI Taxonomy" id="2763671"/>
    <lineage>
        <taxon>Bacteria</taxon>
        <taxon>Bacillati</taxon>
        <taxon>Bacillota</taxon>
        <taxon>Clostridia</taxon>
        <taxon>Lachnospirales</taxon>
        <taxon>Lachnospiraceae</taxon>
        <taxon>Jingyaoa</taxon>
    </lineage>
</organism>